<keyword evidence="4 5" id="KW-0472">Membrane</keyword>
<dbReference type="InterPro" id="IPR013525">
    <property type="entry name" value="ABC2_TM"/>
</dbReference>
<dbReference type="Proteomes" id="UP000229916">
    <property type="component" value="Unassembled WGS sequence"/>
</dbReference>
<comment type="similarity">
    <text evidence="5">Belongs to the ABC-2 integral membrane protein family.</text>
</comment>
<evidence type="ECO:0000256" key="4">
    <source>
        <dbReference type="ARBA" id="ARBA00023136"/>
    </source>
</evidence>
<dbReference type="Gene3D" id="3.40.1710.10">
    <property type="entry name" value="abc type-2 transporter like domain"/>
    <property type="match status" value="1"/>
</dbReference>
<dbReference type="EMBL" id="PEWD01000044">
    <property type="protein sequence ID" value="PIU68914.1"/>
    <property type="molecule type" value="Genomic_DNA"/>
</dbReference>
<evidence type="ECO:0000259" key="6">
    <source>
        <dbReference type="PROSITE" id="PS51012"/>
    </source>
</evidence>
<dbReference type="PROSITE" id="PS51012">
    <property type="entry name" value="ABC_TM2"/>
    <property type="match status" value="1"/>
</dbReference>
<feature type="transmembrane region" description="Helical" evidence="5">
    <location>
        <begin position="345"/>
        <end position="365"/>
    </location>
</feature>
<feature type="domain" description="ABC transmembrane type-2" evidence="6">
    <location>
        <begin position="136"/>
        <end position="366"/>
    </location>
</feature>
<keyword evidence="5" id="KW-0813">Transport</keyword>
<name>A0A2M7ANH3_UNCKA</name>
<dbReference type="PANTHER" id="PTHR43027">
    <property type="entry name" value="DOXORUBICIN RESISTANCE ABC TRANSPORTER PERMEASE PROTEIN DRRC-RELATED"/>
    <property type="match status" value="1"/>
</dbReference>
<dbReference type="InterPro" id="IPR052902">
    <property type="entry name" value="ABC-2_transporter"/>
</dbReference>
<keyword evidence="3 5" id="KW-1133">Transmembrane helix</keyword>
<evidence type="ECO:0000256" key="3">
    <source>
        <dbReference type="ARBA" id="ARBA00022989"/>
    </source>
</evidence>
<evidence type="ECO:0000256" key="1">
    <source>
        <dbReference type="ARBA" id="ARBA00004141"/>
    </source>
</evidence>
<dbReference type="AlphaFoldDB" id="A0A2M7ANH3"/>
<feature type="transmembrane region" description="Helical" evidence="5">
    <location>
        <begin position="290"/>
        <end position="312"/>
    </location>
</feature>
<organism evidence="7 8">
    <name type="scientific">candidate division WWE3 bacterium CG06_land_8_20_14_3_00_42_16</name>
    <dbReference type="NCBI Taxonomy" id="1975083"/>
    <lineage>
        <taxon>Bacteria</taxon>
        <taxon>Katanobacteria</taxon>
    </lineage>
</organism>
<evidence type="ECO:0000313" key="7">
    <source>
        <dbReference type="EMBL" id="PIU68914.1"/>
    </source>
</evidence>
<evidence type="ECO:0000313" key="8">
    <source>
        <dbReference type="Proteomes" id="UP000229916"/>
    </source>
</evidence>
<dbReference type="InterPro" id="IPR000412">
    <property type="entry name" value="ABC_2_transport"/>
</dbReference>
<proteinExistence type="inferred from homology"/>
<keyword evidence="2 5" id="KW-0812">Transmembrane</keyword>
<keyword evidence="5" id="KW-1003">Cell membrane</keyword>
<dbReference type="Pfam" id="PF12698">
    <property type="entry name" value="ABC2_membrane_3"/>
    <property type="match status" value="1"/>
</dbReference>
<dbReference type="PANTHER" id="PTHR43027:SF2">
    <property type="entry name" value="TRANSPORT PERMEASE PROTEIN"/>
    <property type="match status" value="1"/>
</dbReference>
<comment type="caution">
    <text evidence="7">The sequence shown here is derived from an EMBL/GenBank/DDBJ whole genome shotgun (WGS) entry which is preliminary data.</text>
</comment>
<sequence>MKVIFKLLIANVKMTVRNKQALFWSMLFPLLFIAVFGLFNMEKGGFAKVEVLDEAKTQLSETLTQAIKNIPAFNVEIKTSTPDEIYQDVKSGQVEYGIIIPKEIENLTNPQSKIDQPISLTLYYDAKNVQNNSVVLGTLQQFVTQANLNLSQAPTLLMLNAAPVEAKKIKYIEFIATGMLGMSVMQYGIIGISIALSRQREDNILKKLLTTPLLLRDYIVAFILNYLILSVVQITILLSASHFLFNAQIYGNLFLVYGVAIFGTLIFLCLGFVVAGIAKTSQAAAGLAQLIATPMMFLSGVFFSTSLLPNVAQKIVQFLPLTPLLEALRKVSLDGQGIAAIKTQLVYLFIWLVVAFLLALATFRFTENKE</sequence>
<gene>
    <name evidence="7" type="ORF">COS81_02170</name>
</gene>
<dbReference type="PRINTS" id="PR00164">
    <property type="entry name" value="ABC2TRNSPORT"/>
</dbReference>
<reference evidence="8" key="1">
    <citation type="submission" date="2017-09" db="EMBL/GenBank/DDBJ databases">
        <title>Depth-based differentiation of microbial function through sediment-hosted aquifers and enrichment of novel symbionts in the deep terrestrial subsurface.</title>
        <authorList>
            <person name="Probst A.J."/>
            <person name="Ladd B."/>
            <person name="Jarett J.K."/>
            <person name="Geller-Mcgrath D.E."/>
            <person name="Sieber C.M.K."/>
            <person name="Emerson J.B."/>
            <person name="Anantharaman K."/>
            <person name="Thomas B.C."/>
            <person name="Malmstrom R."/>
            <person name="Stieglmeier M."/>
            <person name="Klingl A."/>
            <person name="Woyke T."/>
            <person name="Ryan C.M."/>
            <person name="Banfield J.F."/>
        </authorList>
    </citation>
    <scope>NUCLEOTIDE SEQUENCE [LARGE SCALE GENOMIC DNA]</scope>
</reference>
<evidence type="ECO:0000256" key="2">
    <source>
        <dbReference type="ARBA" id="ARBA00022692"/>
    </source>
</evidence>
<feature type="transmembrane region" description="Helical" evidence="5">
    <location>
        <begin position="218"/>
        <end position="242"/>
    </location>
</feature>
<evidence type="ECO:0000256" key="5">
    <source>
        <dbReference type="RuleBase" id="RU361157"/>
    </source>
</evidence>
<dbReference type="GO" id="GO:0140359">
    <property type="term" value="F:ABC-type transporter activity"/>
    <property type="evidence" value="ECO:0007669"/>
    <property type="project" value="InterPro"/>
</dbReference>
<dbReference type="InterPro" id="IPR047817">
    <property type="entry name" value="ABC2_TM_bact-type"/>
</dbReference>
<feature type="transmembrane region" description="Helical" evidence="5">
    <location>
        <begin position="174"/>
        <end position="197"/>
    </location>
</feature>
<protein>
    <recommendedName>
        <fullName evidence="5">Transport permease protein</fullName>
    </recommendedName>
</protein>
<dbReference type="GO" id="GO:0043190">
    <property type="term" value="C:ATP-binding cassette (ABC) transporter complex"/>
    <property type="evidence" value="ECO:0007669"/>
    <property type="project" value="InterPro"/>
</dbReference>
<feature type="transmembrane region" description="Helical" evidence="5">
    <location>
        <begin position="254"/>
        <end position="278"/>
    </location>
</feature>
<accession>A0A2M7ANH3</accession>
<feature type="transmembrane region" description="Helical" evidence="5">
    <location>
        <begin position="21"/>
        <end position="39"/>
    </location>
</feature>
<comment type="subcellular location">
    <subcellularLocation>
        <location evidence="5">Cell membrane</location>
        <topology evidence="5">Multi-pass membrane protein</topology>
    </subcellularLocation>
    <subcellularLocation>
        <location evidence="1">Membrane</location>
        <topology evidence="1">Multi-pass membrane protein</topology>
    </subcellularLocation>
</comment>